<keyword evidence="2" id="KW-1185">Reference proteome</keyword>
<dbReference type="PANTHER" id="PTHR30383:SF5">
    <property type="entry name" value="SGNH HYDROLASE-TYPE ESTERASE DOMAIN-CONTAINING PROTEIN"/>
    <property type="match status" value="1"/>
</dbReference>
<feature type="non-terminal residue" evidence="1">
    <location>
        <position position="1"/>
    </location>
</feature>
<feature type="non-terminal residue" evidence="1">
    <location>
        <position position="271"/>
    </location>
</feature>
<reference evidence="1" key="1">
    <citation type="journal article" date="2020" name="Phytopathology">
        <title>Genome sequence of the chestnut blight fungus Cryphonectria parasitica EP155: A fundamental resource for an archetypical invasive plant pathogen.</title>
        <authorList>
            <person name="Crouch J.A."/>
            <person name="Dawe A."/>
            <person name="Aerts A."/>
            <person name="Barry K."/>
            <person name="Churchill A.C.L."/>
            <person name="Grimwood J."/>
            <person name="Hillman B."/>
            <person name="Milgroom M.G."/>
            <person name="Pangilinan J."/>
            <person name="Smith M."/>
            <person name="Salamov A."/>
            <person name="Schmutz J."/>
            <person name="Yadav J."/>
            <person name="Grigoriev I.V."/>
            <person name="Nuss D."/>
        </authorList>
    </citation>
    <scope>NUCLEOTIDE SEQUENCE</scope>
    <source>
        <strain evidence="1">EP155</strain>
    </source>
</reference>
<dbReference type="GO" id="GO:0004622">
    <property type="term" value="F:phosphatidylcholine lysophospholipase activity"/>
    <property type="evidence" value="ECO:0007669"/>
    <property type="project" value="TreeGrafter"/>
</dbReference>
<dbReference type="RefSeq" id="XP_040776593.1">
    <property type="nucleotide sequence ID" value="XM_040915853.1"/>
</dbReference>
<dbReference type="SUPFAM" id="SSF52266">
    <property type="entry name" value="SGNH hydrolase"/>
    <property type="match status" value="1"/>
</dbReference>
<dbReference type="Proteomes" id="UP000803844">
    <property type="component" value="Unassembled WGS sequence"/>
</dbReference>
<comment type="caution">
    <text evidence="1">The sequence shown here is derived from an EMBL/GenBank/DDBJ whole genome shotgun (WGS) entry which is preliminary data.</text>
</comment>
<keyword evidence="1" id="KW-0378">Hydrolase</keyword>
<protein>
    <submittedName>
        <fullName evidence="1">SGNH hydrolase</fullName>
    </submittedName>
</protein>
<dbReference type="GeneID" id="63832982"/>
<gene>
    <name evidence="1" type="ORF">M406DRAFT_230939</name>
</gene>
<dbReference type="Gene3D" id="3.40.50.1110">
    <property type="entry name" value="SGNH hydrolase"/>
    <property type="match status" value="1"/>
</dbReference>
<sequence>DVTGTNTNTVPAPPQNTIKILVCGDSITQGAEGDFTWRYRLWEWFRSNQFTSLSIDHLSPALEYVGPYNGTLPSSIGPTNLDTATLATWGTYAPQVDPAFSPGGGSSHFAVYGRPAWLVVDALQQQVATYQPDLVILHLGFNDFAWWTLHANDLLESMQKLVFMARLGRRDVKLFIADVSHRLLVLGREDIPGTTDEYNAMLAIKVREWSTPESPVTIVKVSEDYDCHVEACPAGADGLHPNALGDFQIARAYTRVLHEQFLFGTGPLEVP</sequence>
<dbReference type="AlphaFoldDB" id="A0A9P5CPP5"/>
<dbReference type="OrthoDB" id="2119228at2759"/>
<dbReference type="InterPro" id="IPR036514">
    <property type="entry name" value="SGNH_hydro_sf"/>
</dbReference>
<name>A0A9P5CPP5_CRYP1</name>
<evidence type="ECO:0000313" key="2">
    <source>
        <dbReference type="Proteomes" id="UP000803844"/>
    </source>
</evidence>
<evidence type="ECO:0000313" key="1">
    <source>
        <dbReference type="EMBL" id="KAF3765632.1"/>
    </source>
</evidence>
<dbReference type="PANTHER" id="PTHR30383">
    <property type="entry name" value="THIOESTERASE 1/PROTEASE 1/LYSOPHOSPHOLIPASE L1"/>
    <property type="match status" value="1"/>
</dbReference>
<organism evidence="1 2">
    <name type="scientific">Cryphonectria parasitica (strain ATCC 38755 / EP155)</name>
    <dbReference type="NCBI Taxonomy" id="660469"/>
    <lineage>
        <taxon>Eukaryota</taxon>
        <taxon>Fungi</taxon>
        <taxon>Dikarya</taxon>
        <taxon>Ascomycota</taxon>
        <taxon>Pezizomycotina</taxon>
        <taxon>Sordariomycetes</taxon>
        <taxon>Sordariomycetidae</taxon>
        <taxon>Diaporthales</taxon>
        <taxon>Cryphonectriaceae</taxon>
        <taxon>Cryphonectria-Endothia species complex</taxon>
        <taxon>Cryphonectria</taxon>
    </lineage>
</organism>
<dbReference type="EMBL" id="MU032347">
    <property type="protein sequence ID" value="KAF3765632.1"/>
    <property type="molecule type" value="Genomic_DNA"/>
</dbReference>
<dbReference type="InterPro" id="IPR051532">
    <property type="entry name" value="Ester_Hydrolysis_Enzymes"/>
</dbReference>
<proteinExistence type="predicted"/>
<accession>A0A9P5CPP5</accession>